<comment type="subcellular location">
    <subcellularLocation>
        <location evidence="1">Lysosome membrane</location>
    </subcellularLocation>
</comment>
<comment type="similarity">
    <text evidence="2">Belongs to the BORCS7 family.</text>
</comment>
<name>A0A8R1DFV8_CAEJA</name>
<dbReference type="EnsemblMetazoa" id="CJA00787.1">
    <property type="protein sequence ID" value="CJA00787.1"/>
    <property type="gene ID" value="WBGene00119991"/>
</dbReference>
<evidence type="ECO:0000256" key="1">
    <source>
        <dbReference type="ARBA" id="ARBA00004656"/>
    </source>
</evidence>
<protein>
    <recommendedName>
        <fullName evidence="3">BLOC-1-related complex subunit 7</fullName>
    </recommendedName>
</protein>
<keyword evidence="5" id="KW-0458">Lysosome</keyword>
<evidence type="ECO:0000313" key="7">
    <source>
        <dbReference type="Proteomes" id="UP000005237"/>
    </source>
</evidence>
<evidence type="ECO:0000256" key="2">
    <source>
        <dbReference type="ARBA" id="ARBA00005433"/>
    </source>
</evidence>
<keyword evidence="4" id="KW-0472">Membrane</keyword>
<proteinExistence type="inferred from homology"/>
<sequence length="123" mass="13237">MSISLESKAKLPQKIMEIIGDGSTLVYIAMNSSQASETLLASAKQTCSVEPVTDNCDKMLTDLEQMINDMSSSAEEIEKGLDIVCDVQECLQKVERKNYYSAVPKSLSADSFASSVAGSSQIS</sequence>
<evidence type="ECO:0000313" key="6">
    <source>
        <dbReference type="EnsemblMetazoa" id="CJA00787.1"/>
    </source>
</evidence>
<organism evidence="6 7">
    <name type="scientific">Caenorhabditis japonica</name>
    <dbReference type="NCBI Taxonomy" id="281687"/>
    <lineage>
        <taxon>Eukaryota</taxon>
        <taxon>Metazoa</taxon>
        <taxon>Ecdysozoa</taxon>
        <taxon>Nematoda</taxon>
        <taxon>Chromadorea</taxon>
        <taxon>Rhabditida</taxon>
        <taxon>Rhabditina</taxon>
        <taxon>Rhabditomorpha</taxon>
        <taxon>Rhabditoidea</taxon>
        <taxon>Rhabditidae</taxon>
        <taxon>Peloderinae</taxon>
        <taxon>Caenorhabditis</taxon>
    </lineage>
</organism>
<reference evidence="6" key="2">
    <citation type="submission" date="2022-06" db="UniProtKB">
        <authorList>
            <consortium name="EnsemblMetazoa"/>
        </authorList>
    </citation>
    <scope>IDENTIFICATION</scope>
    <source>
        <strain evidence="6">DF5081</strain>
    </source>
</reference>
<dbReference type="GO" id="GO:0005765">
    <property type="term" value="C:lysosomal membrane"/>
    <property type="evidence" value="ECO:0007669"/>
    <property type="project" value="UniProtKB-SubCell"/>
</dbReference>
<dbReference type="OMA" id="ERQNYYS"/>
<accession>A0A8R1DFV8</accession>
<keyword evidence="7" id="KW-1185">Reference proteome</keyword>
<dbReference type="AlphaFoldDB" id="A0A8R1DFV8"/>
<reference evidence="7" key="1">
    <citation type="submission" date="2010-08" db="EMBL/GenBank/DDBJ databases">
        <authorList>
            <consortium name="Caenorhabditis japonica Sequencing Consortium"/>
            <person name="Wilson R.K."/>
        </authorList>
    </citation>
    <scope>NUCLEOTIDE SEQUENCE [LARGE SCALE GENOMIC DNA]</scope>
    <source>
        <strain evidence="7">DF5081</strain>
    </source>
</reference>
<dbReference type="Proteomes" id="UP000005237">
    <property type="component" value="Unassembled WGS sequence"/>
</dbReference>
<dbReference type="PANTHER" id="PTHR31397:SF1">
    <property type="entry name" value="BLOC-1-RELATED COMPLEX SUBUNIT 7"/>
    <property type="match status" value="1"/>
</dbReference>
<evidence type="ECO:0000256" key="3">
    <source>
        <dbReference type="ARBA" id="ARBA00022295"/>
    </source>
</evidence>
<dbReference type="GO" id="GO:0099078">
    <property type="term" value="C:BORC complex"/>
    <property type="evidence" value="ECO:0007669"/>
    <property type="project" value="TreeGrafter"/>
</dbReference>
<dbReference type="InterPro" id="IPR032143">
    <property type="entry name" value="BORCS7"/>
</dbReference>
<evidence type="ECO:0000256" key="5">
    <source>
        <dbReference type="ARBA" id="ARBA00023228"/>
    </source>
</evidence>
<dbReference type="PANTHER" id="PTHR31397">
    <property type="entry name" value="BLOC-1-RELATED COMPLEX SUBUNIT 7 BORSC7"/>
    <property type="match status" value="1"/>
</dbReference>
<evidence type="ECO:0000256" key="4">
    <source>
        <dbReference type="ARBA" id="ARBA00023136"/>
    </source>
</evidence>
<dbReference type="Pfam" id="PF16088">
    <property type="entry name" value="BORCS7"/>
    <property type="match status" value="1"/>
</dbReference>